<comment type="caution">
    <text evidence="1">The sequence shown here is derived from an EMBL/GenBank/DDBJ whole genome shotgun (WGS) entry which is preliminary data.</text>
</comment>
<evidence type="ECO:0000313" key="2">
    <source>
        <dbReference type="Proteomes" id="UP000184233"/>
    </source>
</evidence>
<dbReference type="STRING" id="1895771.BGO89_03430"/>
<gene>
    <name evidence="1" type="ORF">BGO89_03430</name>
</gene>
<accession>A0A1M3L1V4</accession>
<protein>
    <submittedName>
        <fullName evidence="1">Uncharacterized protein</fullName>
    </submittedName>
</protein>
<proteinExistence type="predicted"/>
<name>A0A1M3L1V4_9BACT</name>
<reference evidence="1 2" key="1">
    <citation type="submission" date="2016-09" db="EMBL/GenBank/DDBJ databases">
        <title>Genome-resolved meta-omics ties microbial dynamics to process performance in biotechnology for thiocyanate degradation.</title>
        <authorList>
            <person name="Kantor R.S."/>
            <person name="Huddy R.J."/>
            <person name="Iyer R."/>
            <person name="Thomas B.C."/>
            <person name="Brown C.T."/>
            <person name="Anantharaman K."/>
            <person name="Tringe S."/>
            <person name="Hettich R.L."/>
            <person name="Harrison S.T."/>
            <person name="Banfield J.F."/>
        </authorList>
    </citation>
    <scope>NUCLEOTIDE SEQUENCE [LARGE SCALE GENOMIC DNA]</scope>
    <source>
        <strain evidence="1">59-99</strain>
    </source>
</reference>
<dbReference type="Proteomes" id="UP000184233">
    <property type="component" value="Unassembled WGS sequence"/>
</dbReference>
<organism evidence="1 2">
    <name type="scientific">Candidatus Kapaibacterium thiocyanatum</name>
    <dbReference type="NCBI Taxonomy" id="1895771"/>
    <lineage>
        <taxon>Bacteria</taxon>
        <taxon>Pseudomonadati</taxon>
        <taxon>Candidatus Kapaibacteriota</taxon>
        <taxon>Candidatus Kapaibacteriia</taxon>
        <taxon>Candidatus Kapaibacteriales</taxon>
        <taxon>Candidatus Kapaibacteriaceae</taxon>
        <taxon>Candidatus Kapaibacterium</taxon>
    </lineage>
</organism>
<evidence type="ECO:0000313" key="1">
    <source>
        <dbReference type="EMBL" id="OJX58824.1"/>
    </source>
</evidence>
<dbReference type="EMBL" id="MKVH01000014">
    <property type="protein sequence ID" value="OJX58824.1"/>
    <property type="molecule type" value="Genomic_DNA"/>
</dbReference>
<sequence>MLVFVLEALAPTVARALTSGPSQPEFSGFEPVGTTGLVNEATGGFSYSIPIVQVPGPNGSTYPLTLSYHSNTGVEEDASWVGYGWTLNAGSINRSVRGLPDDINGENIIEYHSQPMDETYAVGNSIKPQAASIDIFSFDRAVTYNTRAGYSLVSGMSLNVGNMLSLDLRRDNGRMRYGIRPNWANLFSMAATEWLAEKGQAQIKKEIAAATGMKKLIMNAMNKQRLQNIQKQATVFSTAANYVVNMMNSSSMPVSTLKYSGEDYHLNFGSTLAIPGIPIIIGGHGGVRGSYSVKRFGDNTGTAPDHSRVTAYGYMYQKSGIFDADMQDYSTQVESSFDTRDRYISPAYSGADMFSASGQGISGAFRFWQQKPGAYRPRKVTSSRTQLKGDVEGSLSLDKLSLGSAVSFGYDETTVQGNLNTALAAAFLNEGYADRVKNGVFARMTNDPADRILYYPSDAPEYSFGGGAYVASAYSRINNAASGLERPRSSTAVQFRTNQEMTGFLRATGSGSATGTGGFTKGTMSVHSTSVSKTSGLMRSGSNIHNRIGEVAMTTSSGMTYVYGLPVYSCDERSLQFMGRRVADSYRHWNKLAQNKDLSTTDPKVQVTGTYRAAPYPGSHLLTEVRTPDYIDLKNDGLTMDDLGGWTSFTYRKAAGGQTSRKQDWFRWRMPYSGFYYHAGSHTSGSDDRATVSSGYRELHYLEKIETKTHVAYFVTNKTNKTVTVGGQTLSLQGSNAKRLDAWEAYNATGRYDEDEKVSAEWKDSALLPAVYQGPEHVGLYGKKLGGRRWNSDPWGADGDPVEQGLARENKSEYLEKIILVAKKPTTGYELLQTVNLEYTYELQESRAGSWVQTTIWDPVLMQDVEVMDVNMHDTIYAVPGRLNSSVMFTSDRVHPAHTATRMNGKRFGKLTLKRVWMDYGTAKRADIAPYEFEYLYRDNKKNPYPKELEGNILLDSTREYGRRFSHSDTGSLDYLRNTKNIQNPGYDPIYVDPWGSYRGDGYGATQNFQSHLNQRQQAGSNFDPAAWQLKVVRLPSGAEIHVQYEANSYAFVQDQPAMAFVQVKGVENVGGDYVYELKLDSDVSGLYMTPAEVADRLRAYIRQYRQRIYYKFLAKVQPSGISPSASGFPFYGVDYITGHSDVSESDVVTWPTGVDNRVGVKFNDDYTPSDLAKEFALTRRIGYVSNVVSKNQYARRFQYRNMTKQMTLPDKDWLMPSEIGSKEESILKALISSASGINGDIQAIEAMFQNEPLYPINKFSFIRVPCGSKRGAGVRVKRIVMYDPGIETGAAAMYGSEYLYETTVDGRTVSSGVVTTEPGEIRDESSLTTYLVGRDDKNFLDKLGSGDDMEQMEGPLCANAYPSPQLMYSRVVTRPIFHTLPTAPGFVVSEFNTARDYPVIVESTELYQLGADMPPIIPSSSPVDVSLGTRSVAQGYTVKLNAMHGTPKSMTKYAGKYDDPTTWSIVESTQFEYYAPGEGVSVLRRGEGYDGTVEAGVRLGVDMDAVLETRSIDNNRATAQVPFDVGIMFMFPPVLFGHVGMPKAQIGASHLDLRVLTKVVTSNVLPKRTVTTKNGMVHVEENLVFDPQSGKPCIVRSFDETYKNYQTTTSSYNDKAQQVYTVPASFVYPELGSKSFNDMLTMPCTGAPVSVSGNIYTLTLTNASDKNYLTPGDLVRVGGIVPTDRARLFHVTAINPTLTLHETSFSTAWGTAPGMYYLTVVQSGRKQLLDAQAGSIQQFSHQVKATQTLDPLANVIRASATTYSDNWPSTIPNPGPGTYTDYELGKLGRWRPRSNYSWKSSVLGVFDASPSMRGNYENGYASSFTGFSYGSPPAARTAPWLLTSTITGYDDQGNAVSEQDALDIPSTASFTTPSMLPSMIAKNAEMGTIYFESFESLTSNVASTAHTGTRARSFTTTPVTLTTLTKGSRTGHRGLTMQYWVASNAASPVTVTINGTTQTPVQMARAGEWVLFQIVASDATVGAMPSTFTVTMRAATGTVAVDDIRIQPTTSEATCYVYDPGLRLAAQFDDRHFAMVYQYTSEGKLSYKSRETERGLVTIEERQYNTPRMNRPMADGAALPGSIVAQSTGRRTFSGPAGAFGGIGPSQPMGVGAKGSIIDLKASPTRRTIRLFDNDSVNVPDLDSLRRGVETKMNKNMKDSR</sequence>